<sequence>MNRNAAQAYSFIPYLIIWGVQWMTDSLLQYMWKWDPDGLFRTVLAWTALAATALIFAARSRRGSANRAAVDGGGEGTSARSAARGVWLPAAIAAVLLAIAVPVAWADVMPLYFAELFRAFVLALFYVAAGFALGRELVYLGAWLLVLTAVIGYGYLGYAPIVLGFSGGASLVACAVIIRLWNRTFPRRADKSEPA</sequence>
<dbReference type="EMBL" id="QJVJ01000017">
    <property type="protein sequence ID" value="PYI50695.1"/>
    <property type="molecule type" value="Genomic_DNA"/>
</dbReference>
<dbReference type="RefSeq" id="WP_110843438.1">
    <property type="nucleotide sequence ID" value="NZ_QJVJ01000017.1"/>
</dbReference>
<feature type="transmembrane region" description="Helical" evidence="1">
    <location>
        <begin position="86"/>
        <end position="105"/>
    </location>
</feature>
<gene>
    <name evidence="2" type="ORF">DLM86_28410</name>
</gene>
<feature type="transmembrane region" description="Helical" evidence="1">
    <location>
        <begin position="12"/>
        <end position="32"/>
    </location>
</feature>
<keyword evidence="1" id="KW-0812">Transmembrane</keyword>
<keyword evidence="3" id="KW-1185">Reference proteome</keyword>
<evidence type="ECO:0000313" key="3">
    <source>
        <dbReference type="Proteomes" id="UP000247476"/>
    </source>
</evidence>
<organism evidence="2 3">
    <name type="scientific">Paenibacillus flagellatus</name>
    <dbReference type="NCBI Taxonomy" id="2211139"/>
    <lineage>
        <taxon>Bacteria</taxon>
        <taxon>Bacillati</taxon>
        <taxon>Bacillota</taxon>
        <taxon>Bacilli</taxon>
        <taxon>Bacillales</taxon>
        <taxon>Paenibacillaceae</taxon>
        <taxon>Paenibacillus</taxon>
    </lineage>
</organism>
<dbReference type="AlphaFoldDB" id="A0A2V5JVE0"/>
<keyword evidence="1" id="KW-0472">Membrane</keyword>
<feature type="transmembrane region" description="Helical" evidence="1">
    <location>
        <begin position="38"/>
        <end position="58"/>
    </location>
</feature>
<evidence type="ECO:0000313" key="2">
    <source>
        <dbReference type="EMBL" id="PYI50695.1"/>
    </source>
</evidence>
<feature type="transmembrane region" description="Helical" evidence="1">
    <location>
        <begin position="111"/>
        <end position="130"/>
    </location>
</feature>
<dbReference type="OrthoDB" id="2603868at2"/>
<feature type="transmembrane region" description="Helical" evidence="1">
    <location>
        <begin position="137"/>
        <end position="155"/>
    </location>
</feature>
<evidence type="ECO:0000256" key="1">
    <source>
        <dbReference type="SAM" id="Phobius"/>
    </source>
</evidence>
<reference evidence="2 3" key="1">
    <citation type="submission" date="2018-05" db="EMBL/GenBank/DDBJ databases">
        <title>Paenibacillus flagellatus sp. nov., isolated from selenium mineral soil.</title>
        <authorList>
            <person name="Dai X."/>
        </authorList>
    </citation>
    <scope>NUCLEOTIDE SEQUENCE [LARGE SCALE GENOMIC DNA]</scope>
    <source>
        <strain evidence="2 3">DXL2</strain>
    </source>
</reference>
<comment type="caution">
    <text evidence="2">The sequence shown here is derived from an EMBL/GenBank/DDBJ whole genome shotgun (WGS) entry which is preliminary data.</text>
</comment>
<proteinExistence type="predicted"/>
<accession>A0A2V5JVE0</accession>
<feature type="transmembrane region" description="Helical" evidence="1">
    <location>
        <begin position="161"/>
        <end position="181"/>
    </location>
</feature>
<dbReference type="Proteomes" id="UP000247476">
    <property type="component" value="Unassembled WGS sequence"/>
</dbReference>
<name>A0A2V5JVE0_9BACL</name>
<protein>
    <submittedName>
        <fullName evidence="2">Uncharacterized protein</fullName>
    </submittedName>
</protein>
<keyword evidence="1" id="KW-1133">Transmembrane helix</keyword>